<dbReference type="EMBL" id="AJWJ01000536">
    <property type="protein sequence ID" value="KAF2070137.1"/>
    <property type="molecule type" value="Genomic_DNA"/>
</dbReference>
<sequence>MDDTITFRQHSLFEIDQQQNVNDDDNSDDKLMEMVLSPINISAQKNRLSSSSSLFNSSTTTTTTGNITTTTRTTRLFFPPMLNISTRQSFLSNHRNSNSVYINKIHINRKRKEQQQKGFMSALSLYDPSKIKTSTTTNNDNNRNIDHDGVDVNNNNNNNNNNLNNQILTGFSNYKTMPSFINSFEGLDLATSYYNVNSTIKTTSSTSASLDPFSNSAILTLTTTTTSTNSGNQQQQDQTDFLSDFENMSLSQKKPARLRFASTSHSHPPSVVKVPLKRLSPLKHFHHKSNNSARIHEI</sequence>
<evidence type="ECO:0000313" key="1">
    <source>
        <dbReference type="EMBL" id="KAF2070137.1"/>
    </source>
</evidence>
<comment type="caution">
    <text evidence="1">The sequence shown here is derived from an EMBL/GenBank/DDBJ whole genome shotgun (WGS) entry which is preliminary data.</text>
</comment>
<evidence type="ECO:0000313" key="2">
    <source>
        <dbReference type="Proteomes" id="UP000695562"/>
    </source>
</evidence>
<proteinExistence type="predicted"/>
<gene>
    <name evidence="1" type="ORF">CYY_008550</name>
</gene>
<name>A0A8J4PLI9_9MYCE</name>
<accession>A0A8J4PLI9</accession>
<dbReference type="Proteomes" id="UP000695562">
    <property type="component" value="Unassembled WGS sequence"/>
</dbReference>
<keyword evidence="2" id="KW-1185">Reference proteome</keyword>
<dbReference type="AlphaFoldDB" id="A0A8J4PLI9"/>
<organism evidence="1 2">
    <name type="scientific">Polysphondylium violaceum</name>
    <dbReference type="NCBI Taxonomy" id="133409"/>
    <lineage>
        <taxon>Eukaryota</taxon>
        <taxon>Amoebozoa</taxon>
        <taxon>Evosea</taxon>
        <taxon>Eumycetozoa</taxon>
        <taxon>Dictyostelia</taxon>
        <taxon>Dictyosteliales</taxon>
        <taxon>Dictyosteliaceae</taxon>
        <taxon>Polysphondylium</taxon>
    </lineage>
</organism>
<protein>
    <submittedName>
        <fullName evidence="1">Uncharacterized protein</fullName>
    </submittedName>
</protein>
<reference evidence="1" key="1">
    <citation type="submission" date="2020-01" db="EMBL/GenBank/DDBJ databases">
        <title>Development of genomics and gene disruption for Polysphondylium violaceum indicates a role for the polyketide synthase stlB in stalk morphogenesis.</title>
        <authorList>
            <person name="Narita B."/>
            <person name="Kawabe Y."/>
            <person name="Kin K."/>
            <person name="Saito T."/>
            <person name="Gibbs R."/>
            <person name="Kuspa A."/>
            <person name="Muzny D."/>
            <person name="Queller D."/>
            <person name="Richards S."/>
            <person name="Strassman J."/>
            <person name="Sucgang R."/>
            <person name="Worley K."/>
            <person name="Schaap P."/>
        </authorList>
    </citation>
    <scope>NUCLEOTIDE SEQUENCE</scope>
    <source>
        <strain evidence="1">QSvi11</strain>
    </source>
</reference>